<dbReference type="SUPFAM" id="SSF51735">
    <property type="entry name" value="NAD(P)-binding Rossmann-fold domains"/>
    <property type="match status" value="1"/>
</dbReference>
<dbReference type="SMART" id="SM00822">
    <property type="entry name" value="PKS_KR"/>
    <property type="match status" value="1"/>
</dbReference>
<sequence length="275" mass="27246">MIVEPGGEPVTASYPPVSPMSVDLRGKVAVVTGAASGIGLAVAMNLAAAGAQVLATDRDPTGLDALAAATGEFDVRTFPADLLDPSAPQAIVAAALEAFGGLHILACCAGIFETAAVEDVTPESFDRVIGVNLKAPVFLVGAAKPHLAPGSAVVLIASGTSLGPTGYQGVYAASKAGIATLAASLAAELAPQGIRVNALSPGFTDTPMIAASMADKVLAATVTEATPDRSIGTPQDVAGALLFLVSDGARHIHGINLPVDGGFSQVSVTPALFAD</sequence>
<feature type="domain" description="Ketoreductase" evidence="3">
    <location>
        <begin position="27"/>
        <end position="202"/>
    </location>
</feature>
<evidence type="ECO:0000256" key="2">
    <source>
        <dbReference type="ARBA" id="ARBA00023002"/>
    </source>
</evidence>
<dbReference type="InterPro" id="IPR020904">
    <property type="entry name" value="Sc_DH/Rdtase_CS"/>
</dbReference>
<dbReference type="InterPro" id="IPR002347">
    <property type="entry name" value="SDR_fam"/>
</dbReference>
<dbReference type="Pfam" id="PF13561">
    <property type="entry name" value="adh_short_C2"/>
    <property type="match status" value="1"/>
</dbReference>
<dbReference type="PANTHER" id="PTHR42760">
    <property type="entry name" value="SHORT-CHAIN DEHYDROGENASES/REDUCTASES FAMILY MEMBER"/>
    <property type="match status" value="1"/>
</dbReference>
<dbReference type="PRINTS" id="PR00081">
    <property type="entry name" value="GDHRDH"/>
</dbReference>
<dbReference type="FunFam" id="3.40.50.720:FF:000084">
    <property type="entry name" value="Short-chain dehydrogenase reductase"/>
    <property type="match status" value="1"/>
</dbReference>
<evidence type="ECO:0000259" key="3">
    <source>
        <dbReference type="SMART" id="SM00822"/>
    </source>
</evidence>
<reference evidence="4 5" key="1">
    <citation type="submission" date="2019-11" db="EMBL/GenBank/DDBJ databases">
        <authorList>
            <person name="Jiang L.-Q."/>
        </authorList>
    </citation>
    <scope>NUCLEOTIDE SEQUENCE [LARGE SCALE GENOMIC DNA]</scope>
    <source>
        <strain evidence="4 5">YIM 132087</strain>
    </source>
</reference>
<dbReference type="CDD" id="cd05233">
    <property type="entry name" value="SDR_c"/>
    <property type="match status" value="1"/>
</dbReference>
<proteinExistence type="inferred from homology"/>
<dbReference type="GO" id="GO:0030497">
    <property type="term" value="P:fatty acid elongation"/>
    <property type="evidence" value="ECO:0007669"/>
    <property type="project" value="TreeGrafter"/>
</dbReference>
<name>A0A7K1FSI0_9ACTN</name>
<dbReference type="Proteomes" id="UP000460221">
    <property type="component" value="Unassembled WGS sequence"/>
</dbReference>
<dbReference type="AlphaFoldDB" id="A0A7K1FSI0"/>
<evidence type="ECO:0000256" key="1">
    <source>
        <dbReference type="ARBA" id="ARBA00006484"/>
    </source>
</evidence>
<comment type="caution">
    <text evidence="4">The sequence shown here is derived from an EMBL/GenBank/DDBJ whole genome shotgun (WGS) entry which is preliminary data.</text>
</comment>
<protein>
    <submittedName>
        <fullName evidence="4">SDR family oxidoreductase</fullName>
    </submittedName>
</protein>
<evidence type="ECO:0000313" key="4">
    <source>
        <dbReference type="EMBL" id="MTD15804.1"/>
    </source>
</evidence>
<dbReference type="InterPro" id="IPR057326">
    <property type="entry name" value="KR_dom"/>
</dbReference>
<keyword evidence="5" id="KW-1185">Reference proteome</keyword>
<comment type="similarity">
    <text evidence="1">Belongs to the short-chain dehydrogenases/reductases (SDR) family.</text>
</comment>
<gene>
    <name evidence="4" type="ORF">GIS00_17860</name>
</gene>
<dbReference type="PROSITE" id="PS00061">
    <property type="entry name" value="ADH_SHORT"/>
    <property type="match status" value="1"/>
</dbReference>
<organism evidence="4 5">
    <name type="scientific">Nakamurella alba</name>
    <dbReference type="NCBI Taxonomy" id="2665158"/>
    <lineage>
        <taxon>Bacteria</taxon>
        <taxon>Bacillati</taxon>
        <taxon>Actinomycetota</taxon>
        <taxon>Actinomycetes</taxon>
        <taxon>Nakamurellales</taxon>
        <taxon>Nakamurellaceae</taxon>
        <taxon>Nakamurella</taxon>
    </lineage>
</organism>
<dbReference type="InterPro" id="IPR036291">
    <property type="entry name" value="NAD(P)-bd_dom_sf"/>
</dbReference>
<dbReference type="PANTHER" id="PTHR42760:SF123">
    <property type="entry name" value="OXIDOREDUCTASE"/>
    <property type="match status" value="1"/>
</dbReference>
<accession>A0A7K1FSI0</accession>
<dbReference type="GO" id="GO:0016616">
    <property type="term" value="F:oxidoreductase activity, acting on the CH-OH group of donors, NAD or NADP as acceptor"/>
    <property type="evidence" value="ECO:0007669"/>
    <property type="project" value="UniProtKB-ARBA"/>
</dbReference>
<dbReference type="EMBL" id="WLYK01000007">
    <property type="protein sequence ID" value="MTD15804.1"/>
    <property type="molecule type" value="Genomic_DNA"/>
</dbReference>
<evidence type="ECO:0000313" key="5">
    <source>
        <dbReference type="Proteomes" id="UP000460221"/>
    </source>
</evidence>
<keyword evidence="2" id="KW-0560">Oxidoreductase</keyword>
<dbReference type="Gene3D" id="3.40.50.720">
    <property type="entry name" value="NAD(P)-binding Rossmann-like Domain"/>
    <property type="match status" value="1"/>
</dbReference>